<evidence type="ECO:0000256" key="3">
    <source>
        <dbReference type="SAM" id="SignalP"/>
    </source>
</evidence>
<gene>
    <name evidence="4" type="ORF">B9G98_03563</name>
</gene>
<dbReference type="EMBL" id="NDIQ01000022">
    <property type="protein sequence ID" value="PRT55943.1"/>
    <property type="molecule type" value="Genomic_DNA"/>
</dbReference>
<evidence type="ECO:0000256" key="1">
    <source>
        <dbReference type="RuleBase" id="RU363021"/>
    </source>
</evidence>
<dbReference type="InterPro" id="IPR019166">
    <property type="entry name" value="MIC26/MIC27"/>
</dbReference>
<evidence type="ECO:0000313" key="5">
    <source>
        <dbReference type="Proteomes" id="UP000238350"/>
    </source>
</evidence>
<keyword evidence="1" id="KW-0472">Membrane</keyword>
<dbReference type="STRING" id="45607.A0A2T0FLR8"/>
<comment type="function">
    <text evidence="1">Component of the MICOS complex, a large protein complex of the mitochondrial inner membrane that plays crucial roles in the maintenance of crista junctions, inner membrane architecture, and formation of contact sites to the outer membrane.</text>
</comment>
<keyword evidence="3" id="KW-0732">Signal</keyword>
<dbReference type="RefSeq" id="XP_024665888.1">
    <property type="nucleotide sequence ID" value="XM_024810120.1"/>
</dbReference>
<organism evidence="4 5">
    <name type="scientific">Wickerhamiella sorbophila</name>
    <dbReference type="NCBI Taxonomy" id="45607"/>
    <lineage>
        <taxon>Eukaryota</taxon>
        <taxon>Fungi</taxon>
        <taxon>Dikarya</taxon>
        <taxon>Ascomycota</taxon>
        <taxon>Saccharomycotina</taxon>
        <taxon>Dipodascomycetes</taxon>
        <taxon>Dipodascales</taxon>
        <taxon>Trichomonascaceae</taxon>
        <taxon>Wickerhamiella</taxon>
    </lineage>
</organism>
<feature type="coiled-coil region" evidence="2">
    <location>
        <begin position="197"/>
        <end position="224"/>
    </location>
</feature>
<accession>A0A2T0FLR8</accession>
<protein>
    <recommendedName>
        <fullName evidence="1">MICOS complex subunit</fullName>
    </recommendedName>
</protein>
<name>A0A2T0FLR8_9ASCO</name>
<dbReference type="InterPro" id="IPR033181">
    <property type="entry name" value="Mic26_fungi"/>
</dbReference>
<dbReference type="OrthoDB" id="2399148at2759"/>
<keyword evidence="1" id="KW-0496">Mitochondrion</keyword>
<comment type="subcellular location">
    <subcellularLocation>
        <location evidence="1">Mitochondrion inner membrane</location>
    </subcellularLocation>
</comment>
<dbReference type="PANTHER" id="PTHR28268">
    <property type="entry name" value="MICOS SUBUNIT MIC26"/>
    <property type="match status" value="1"/>
</dbReference>
<reference evidence="4 5" key="1">
    <citation type="submission" date="2017-04" db="EMBL/GenBank/DDBJ databases">
        <title>Genome sequencing of [Candida] sorbophila.</title>
        <authorList>
            <person name="Ahn J.O."/>
        </authorList>
    </citation>
    <scope>NUCLEOTIDE SEQUENCE [LARGE SCALE GENOMIC DNA]</scope>
    <source>
        <strain evidence="4 5">DS02</strain>
    </source>
</reference>
<keyword evidence="5" id="KW-1185">Reference proteome</keyword>
<dbReference type="GO" id="GO:0044284">
    <property type="term" value="C:mitochondrial crista junction"/>
    <property type="evidence" value="ECO:0007669"/>
    <property type="project" value="TreeGrafter"/>
</dbReference>
<dbReference type="GeneID" id="36517311"/>
<comment type="caution">
    <text evidence="4">The sequence shown here is derived from an EMBL/GenBank/DDBJ whole genome shotgun (WGS) entry which is preliminary data.</text>
</comment>
<feature type="signal peptide" evidence="3">
    <location>
        <begin position="1"/>
        <end position="24"/>
    </location>
</feature>
<dbReference type="GO" id="GO:0061617">
    <property type="term" value="C:MICOS complex"/>
    <property type="evidence" value="ECO:0007669"/>
    <property type="project" value="UniProtKB-UniRule"/>
</dbReference>
<dbReference type="Proteomes" id="UP000238350">
    <property type="component" value="Unassembled WGS sequence"/>
</dbReference>
<sequence length="249" mass="27117">MLRKTLFSAGTVAIGAAMPMVAFADNKYKPVYDDDVKEIKNPLPGTVLPGKEVETAISKTEAKIDQALDLQVQKVSGFNIQVPEALSKYVHVTRDFVNDVTQKVEAKSSDLFSRYIQGERGLTQTIASLKAPGEDVLPNAIYILIGGLSGSIFARRSNVFVRGLAPVVVGVGAFAYFMPQTFANTRDLAWREEKEHLPQLAEAHAAAEKQVAELKNSAIDAANKSESKLRAGVNKARKVFKDWTGVNLP</sequence>
<keyword evidence="2" id="KW-0175">Coiled coil</keyword>
<evidence type="ECO:0000313" key="4">
    <source>
        <dbReference type="EMBL" id="PRT55943.1"/>
    </source>
</evidence>
<dbReference type="PANTHER" id="PTHR28268:SF1">
    <property type="entry name" value="MICOS SUBUNIT MIC26"/>
    <property type="match status" value="1"/>
</dbReference>
<feature type="chain" id="PRO_5015405853" description="MICOS complex subunit" evidence="3">
    <location>
        <begin position="25"/>
        <end position="249"/>
    </location>
</feature>
<comment type="subunit">
    <text evidence="1">Component of the mitochondrial contact site and cristae organizing system (MICOS) complex.</text>
</comment>
<proteinExistence type="predicted"/>
<dbReference type="AlphaFoldDB" id="A0A2T0FLR8"/>
<dbReference type="Pfam" id="PF09769">
    <property type="entry name" value="ApoO"/>
    <property type="match status" value="1"/>
</dbReference>
<dbReference type="GO" id="GO:0042407">
    <property type="term" value="P:cristae formation"/>
    <property type="evidence" value="ECO:0007669"/>
    <property type="project" value="InterPro"/>
</dbReference>
<keyword evidence="1" id="KW-0999">Mitochondrion inner membrane</keyword>
<evidence type="ECO:0000256" key="2">
    <source>
        <dbReference type="SAM" id="Coils"/>
    </source>
</evidence>